<keyword evidence="12 14" id="KW-0961">Cell wall biogenesis/degradation</keyword>
<dbReference type="GO" id="GO:0008360">
    <property type="term" value="P:regulation of cell shape"/>
    <property type="evidence" value="ECO:0007669"/>
    <property type="project" value="UniProtKB-KW"/>
</dbReference>
<dbReference type="InterPro" id="IPR036615">
    <property type="entry name" value="Mur_ligase_C_dom_sf"/>
</dbReference>
<reference evidence="18 19" key="1">
    <citation type="journal article" date="2012" name="Stand. Genomic Sci.">
        <title>Complete genome sequence of the aerobic, heterotroph Marinithermus hydrothermalis type strain (T1(T)) from a deep-sea hydrothermal vent chimney.</title>
        <authorList>
            <person name="Copeland A."/>
            <person name="Gu W."/>
            <person name="Yasawong M."/>
            <person name="Lapidus A."/>
            <person name="Lucas S."/>
            <person name="Deshpande S."/>
            <person name="Pagani I."/>
            <person name="Tapia R."/>
            <person name="Cheng J.F."/>
            <person name="Goodwin L.A."/>
            <person name="Pitluck S."/>
            <person name="Liolios K."/>
            <person name="Ivanova N."/>
            <person name="Mavromatis K."/>
            <person name="Mikhailova N."/>
            <person name="Pati A."/>
            <person name="Chen A."/>
            <person name="Palaniappan K."/>
            <person name="Land M."/>
            <person name="Pan C."/>
            <person name="Brambilla E.M."/>
            <person name="Rohde M."/>
            <person name="Tindall B.J."/>
            <person name="Sikorski J."/>
            <person name="Goker M."/>
            <person name="Detter J.C."/>
            <person name="Bristow J."/>
            <person name="Eisen J.A."/>
            <person name="Markowitz V."/>
            <person name="Hugenholtz P."/>
            <person name="Kyrpides N.C."/>
            <person name="Klenk H.P."/>
            <person name="Woyke T."/>
        </authorList>
    </citation>
    <scope>NUCLEOTIDE SEQUENCE [LARGE SCALE GENOMIC DNA]</scope>
    <source>
        <strain evidence="19">DSM 14884 / JCM 11576 / T1</strain>
    </source>
</reference>
<dbReference type="STRING" id="869210.Marky_1450"/>
<dbReference type="InterPro" id="IPR000713">
    <property type="entry name" value="Mur_ligase_N"/>
</dbReference>
<dbReference type="PANTHER" id="PTHR43445:SF3">
    <property type="entry name" value="UDP-N-ACETYLMURAMATE--L-ALANINE LIGASE"/>
    <property type="match status" value="1"/>
</dbReference>
<dbReference type="KEGG" id="mhd:Marky_1450"/>
<dbReference type="GO" id="GO:0009252">
    <property type="term" value="P:peptidoglycan biosynthetic process"/>
    <property type="evidence" value="ECO:0007669"/>
    <property type="project" value="UniProtKB-UniRule"/>
</dbReference>
<dbReference type="SUPFAM" id="SSF53244">
    <property type="entry name" value="MurD-like peptide ligases, peptide-binding domain"/>
    <property type="match status" value="1"/>
</dbReference>
<dbReference type="SUPFAM" id="SSF51984">
    <property type="entry name" value="MurCD N-terminal domain"/>
    <property type="match status" value="1"/>
</dbReference>
<evidence type="ECO:0000256" key="7">
    <source>
        <dbReference type="ARBA" id="ARBA00022741"/>
    </source>
</evidence>
<dbReference type="UniPathway" id="UPA00219"/>
<evidence type="ECO:0000256" key="11">
    <source>
        <dbReference type="ARBA" id="ARBA00023306"/>
    </source>
</evidence>
<evidence type="ECO:0000256" key="13">
    <source>
        <dbReference type="ARBA" id="ARBA00047833"/>
    </source>
</evidence>
<evidence type="ECO:0000256" key="8">
    <source>
        <dbReference type="ARBA" id="ARBA00022840"/>
    </source>
</evidence>
<evidence type="ECO:0000256" key="14">
    <source>
        <dbReference type="HAMAP-Rule" id="MF_00046"/>
    </source>
</evidence>
<evidence type="ECO:0000256" key="6">
    <source>
        <dbReference type="ARBA" id="ARBA00022618"/>
    </source>
</evidence>
<dbReference type="Pfam" id="PF01225">
    <property type="entry name" value="Mur_ligase"/>
    <property type="match status" value="1"/>
</dbReference>
<dbReference type="HAMAP" id="MF_00046">
    <property type="entry name" value="MurC"/>
    <property type="match status" value="1"/>
</dbReference>
<dbReference type="EC" id="6.3.2.8" evidence="3 14"/>
<accession>F2NML5</accession>
<dbReference type="HOGENOM" id="CLU_028104_2_1_0"/>
<evidence type="ECO:0000256" key="5">
    <source>
        <dbReference type="ARBA" id="ARBA00022598"/>
    </source>
</evidence>
<evidence type="ECO:0000259" key="16">
    <source>
        <dbReference type="Pfam" id="PF02875"/>
    </source>
</evidence>
<dbReference type="Pfam" id="PF08245">
    <property type="entry name" value="Mur_ligase_M"/>
    <property type="match status" value="1"/>
</dbReference>
<evidence type="ECO:0000256" key="10">
    <source>
        <dbReference type="ARBA" id="ARBA00022984"/>
    </source>
</evidence>
<dbReference type="GO" id="GO:0005737">
    <property type="term" value="C:cytoplasm"/>
    <property type="evidence" value="ECO:0007669"/>
    <property type="project" value="UniProtKB-SubCell"/>
</dbReference>
<dbReference type="Gene3D" id="3.90.190.20">
    <property type="entry name" value="Mur ligase, C-terminal domain"/>
    <property type="match status" value="1"/>
</dbReference>
<keyword evidence="10 14" id="KW-0573">Peptidoglycan synthesis</keyword>
<keyword evidence="7 14" id="KW-0547">Nucleotide-binding</keyword>
<organism evidence="18 19">
    <name type="scientific">Marinithermus hydrothermalis (strain DSM 14884 / JCM 11576 / T1)</name>
    <dbReference type="NCBI Taxonomy" id="869210"/>
    <lineage>
        <taxon>Bacteria</taxon>
        <taxon>Thermotogati</taxon>
        <taxon>Deinococcota</taxon>
        <taxon>Deinococci</taxon>
        <taxon>Thermales</taxon>
        <taxon>Thermaceae</taxon>
        <taxon>Marinithermus</taxon>
    </lineage>
</organism>
<dbReference type="InterPro" id="IPR005758">
    <property type="entry name" value="UDP-N-AcMur_Ala_ligase_MurC"/>
</dbReference>
<keyword evidence="5 14" id="KW-0436">Ligase</keyword>
<evidence type="ECO:0000259" key="15">
    <source>
        <dbReference type="Pfam" id="PF01225"/>
    </source>
</evidence>
<evidence type="ECO:0000256" key="12">
    <source>
        <dbReference type="ARBA" id="ARBA00023316"/>
    </source>
</evidence>
<name>F2NML5_MARHT</name>
<keyword evidence="8 14" id="KW-0067">ATP-binding</keyword>
<evidence type="ECO:0000259" key="17">
    <source>
        <dbReference type="Pfam" id="PF08245"/>
    </source>
</evidence>
<dbReference type="InterPro" id="IPR013221">
    <property type="entry name" value="Mur_ligase_cen"/>
</dbReference>
<evidence type="ECO:0000256" key="2">
    <source>
        <dbReference type="ARBA" id="ARBA00004752"/>
    </source>
</evidence>
<dbReference type="Gene3D" id="3.40.1190.10">
    <property type="entry name" value="Mur-like, catalytic domain"/>
    <property type="match status" value="1"/>
</dbReference>
<evidence type="ECO:0000256" key="1">
    <source>
        <dbReference type="ARBA" id="ARBA00004496"/>
    </source>
</evidence>
<keyword evidence="9 14" id="KW-0133">Cell shape</keyword>
<comment type="subcellular location">
    <subcellularLocation>
        <location evidence="1 14">Cytoplasm</location>
    </subcellularLocation>
</comment>
<evidence type="ECO:0000256" key="4">
    <source>
        <dbReference type="ARBA" id="ARBA00022490"/>
    </source>
</evidence>
<evidence type="ECO:0000313" key="19">
    <source>
        <dbReference type="Proteomes" id="UP000007030"/>
    </source>
</evidence>
<keyword evidence="11 14" id="KW-0131">Cell cycle</keyword>
<feature type="domain" description="Mur ligase central" evidence="17">
    <location>
        <begin position="106"/>
        <end position="286"/>
    </location>
</feature>
<dbReference type="eggNOG" id="COG0773">
    <property type="taxonomic scope" value="Bacteria"/>
</dbReference>
<dbReference type="SUPFAM" id="SSF53623">
    <property type="entry name" value="MurD-like peptide ligases, catalytic domain"/>
    <property type="match status" value="1"/>
</dbReference>
<dbReference type="GO" id="GO:0005524">
    <property type="term" value="F:ATP binding"/>
    <property type="evidence" value="ECO:0007669"/>
    <property type="project" value="UniProtKB-UniRule"/>
</dbReference>
<dbReference type="OrthoDB" id="9804126at2"/>
<evidence type="ECO:0000256" key="3">
    <source>
        <dbReference type="ARBA" id="ARBA00012211"/>
    </source>
</evidence>
<proteinExistence type="inferred from homology"/>
<comment type="function">
    <text evidence="14">Cell wall formation.</text>
</comment>
<dbReference type="RefSeq" id="WP_013704232.1">
    <property type="nucleotide sequence ID" value="NC_015387.1"/>
</dbReference>
<dbReference type="GO" id="GO:0071555">
    <property type="term" value="P:cell wall organization"/>
    <property type="evidence" value="ECO:0007669"/>
    <property type="project" value="UniProtKB-KW"/>
</dbReference>
<dbReference type="EMBL" id="CP002630">
    <property type="protein sequence ID" value="AEB12185.1"/>
    <property type="molecule type" value="Genomic_DNA"/>
</dbReference>
<dbReference type="PANTHER" id="PTHR43445">
    <property type="entry name" value="UDP-N-ACETYLMURAMATE--L-ALANINE LIGASE-RELATED"/>
    <property type="match status" value="1"/>
</dbReference>
<dbReference type="InterPro" id="IPR036565">
    <property type="entry name" value="Mur-like_cat_sf"/>
</dbReference>
<dbReference type="GO" id="GO:0051301">
    <property type="term" value="P:cell division"/>
    <property type="evidence" value="ECO:0007669"/>
    <property type="project" value="UniProtKB-KW"/>
</dbReference>
<comment type="pathway">
    <text evidence="2 14">Cell wall biogenesis; peptidoglycan biosynthesis.</text>
</comment>
<dbReference type="NCBIfam" id="TIGR01082">
    <property type="entry name" value="murC"/>
    <property type="match status" value="1"/>
</dbReference>
<dbReference type="InterPro" id="IPR050061">
    <property type="entry name" value="MurCDEF_pg_biosynth"/>
</dbReference>
<gene>
    <name evidence="14" type="primary">murC</name>
    <name evidence="18" type="ordered locus">Marky_1450</name>
</gene>
<dbReference type="Gene3D" id="3.40.50.720">
    <property type="entry name" value="NAD(P)-binding Rossmann-like Domain"/>
    <property type="match status" value="1"/>
</dbReference>
<keyword evidence="19" id="KW-1185">Reference proteome</keyword>
<dbReference type="Proteomes" id="UP000007030">
    <property type="component" value="Chromosome"/>
</dbReference>
<dbReference type="InterPro" id="IPR004101">
    <property type="entry name" value="Mur_ligase_C"/>
</dbReference>
<feature type="binding site" evidence="14">
    <location>
        <begin position="108"/>
        <end position="114"/>
    </location>
    <ligand>
        <name>ATP</name>
        <dbReference type="ChEBI" id="CHEBI:30616"/>
    </ligand>
</feature>
<dbReference type="AlphaFoldDB" id="F2NML5"/>
<dbReference type="GO" id="GO:0008763">
    <property type="term" value="F:UDP-N-acetylmuramate-L-alanine ligase activity"/>
    <property type="evidence" value="ECO:0007669"/>
    <property type="project" value="UniProtKB-UniRule"/>
</dbReference>
<comment type="similarity">
    <text evidence="14">Belongs to the MurCDEF family.</text>
</comment>
<protein>
    <recommendedName>
        <fullName evidence="3 14">UDP-N-acetylmuramate--L-alanine ligase</fullName>
        <ecNumber evidence="3 14">6.3.2.8</ecNumber>
    </recommendedName>
    <alternativeName>
        <fullName evidence="14">UDP-N-acetylmuramoyl-L-alanine synthetase</fullName>
    </alternativeName>
</protein>
<feature type="domain" description="Mur ligase C-terminal" evidence="16">
    <location>
        <begin position="309"/>
        <end position="436"/>
    </location>
</feature>
<feature type="domain" description="Mur ligase N-terminal catalytic" evidence="15">
    <location>
        <begin position="3"/>
        <end position="100"/>
    </location>
</feature>
<evidence type="ECO:0000313" key="18">
    <source>
        <dbReference type="EMBL" id="AEB12185.1"/>
    </source>
</evidence>
<comment type="catalytic activity">
    <reaction evidence="13 14">
        <text>UDP-N-acetyl-alpha-D-muramate + L-alanine + ATP = UDP-N-acetyl-alpha-D-muramoyl-L-alanine + ADP + phosphate + H(+)</text>
        <dbReference type="Rhea" id="RHEA:23372"/>
        <dbReference type="ChEBI" id="CHEBI:15378"/>
        <dbReference type="ChEBI" id="CHEBI:30616"/>
        <dbReference type="ChEBI" id="CHEBI:43474"/>
        <dbReference type="ChEBI" id="CHEBI:57972"/>
        <dbReference type="ChEBI" id="CHEBI:70757"/>
        <dbReference type="ChEBI" id="CHEBI:83898"/>
        <dbReference type="ChEBI" id="CHEBI:456216"/>
        <dbReference type="EC" id="6.3.2.8"/>
    </reaction>
</comment>
<sequence>MKHYHFMGISGVSMSALAWLLLRNGHRVTGCDLAPSELAYRLEGDGALILRGHSPDHLEGVDVLVASTAIPDHHPELAAARARGIPVLRRIELLGEILARGRSIGVTGTHGKTTTTSMLGAAFIRAGKDPMVLVGGEVADLGGNARYGEGPYRIAEVDESDPLFQHLQVNTALLTNLEDDHVAAPGQTRQNYHESFEALIQATRRFAQRAGHVVYNADWPLLEEVTAGLERVGFGLEHGAFRAEAVDLSPEGSRFRVVWDGTVLGEARLRVLGLHNVMNALGVIAVSALEGLDLEAVFAALAEFRGAHRRFERVGEINGAWVVDDYAHHPTEVAATLQAARATGRRVRVVFQPHRYLRTLQMWERFAEALQLADEAVVLEVYAAGEAPIEGVSGRLIAERLQALGHPARFMEWDEAQAYLTESARANDLILTMGAGDVWRLGVELARTGEGA</sequence>
<dbReference type="Pfam" id="PF02875">
    <property type="entry name" value="Mur_ligase_C"/>
    <property type="match status" value="1"/>
</dbReference>
<keyword evidence="4 14" id="KW-0963">Cytoplasm</keyword>
<keyword evidence="6 14" id="KW-0132">Cell division</keyword>
<evidence type="ECO:0000256" key="9">
    <source>
        <dbReference type="ARBA" id="ARBA00022960"/>
    </source>
</evidence>